<dbReference type="GeneID" id="114239592"/>
<dbReference type="RefSeq" id="XP_028025678.1">
    <property type="nucleotide sequence ID" value="XM_028169877.1"/>
</dbReference>
<dbReference type="InterPro" id="IPR008547">
    <property type="entry name" value="DUF829_TMEM53"/>
</dbReference>
<reference evidence="2" key="1">
    <citation type="submission" date="2025-08" db="UniProtKB">
        <authorList>
            <consortium name="RefSeq"/>
        </authorList>
    </citation>
    <scope>IDENTIFICATION</scope>
    <source>
        <tissue evidence="2">Silk gland</tissue>
    </source>
</reference>
<dbReference type="PANTHER" id="PTHR20908:SF1">
    <property type="entry name" value="LD15586P"/>
    <property type="match status" value="1"/>
</dbReference>
<gene>
    <name evidence="2" type="primary">LOC114239592</name>
</gene>
<dbReference type="Pfam" id="PF05705">
    <property type="entry name" value="DUF829"/>
    <property type="match status" value="1"/>
</dbReference>
<dbReference type="InterPro" id="IPR029058">
    <property type="entry name" value="AB_hydrolase_fold"/>
</dbReference>
<dbReference type="GO" id="GO:0017171">
    <property type="term" value="F:serine hydrolase activity"/>
    <property type="evidence" value="ECO:0007669"/>
    <property type="project" value="TreeGrafter"/>
</dbReference>
<dbReference type="Proteomes" id="UP000504629">
    <property type="component" value="Unplaced"/>
</dbReference>
<sequence>MGVFRKFVSHAFNNGKIGMKSSGKSSPFRSLLSCAPVAMVGFERSAHSQDITKNIQYISNEKVKLTTDPKTMKLDQQRDRPLCIMINWLLARQKHVMKYATLYLEQGFDVLSVSCTPWQLMWPMKGSQLVAGDVLKFMASNENEQPLVVHGFSIAGYMWGEVYVHVMNNRKMYQPVMDRIAAQVWDSAADISEITIGVPAAVFPKNQIMQNTLRAYMEYHMKTFYTSATSHYIRSSQLFHSPPCAAPALFLLSRSDPVGAEPSNRSVHDSWCSMGIKCTWKCWDKSPHVQHYTHHPKEYLTALYAHLDASGLISQPEKIQRRIAL</sequence>
<evidence type="ECO:0000313" key="2">
    <source>
        <dbReference type="RefSeq" id="XP_028025678.1"/>
    </source>
</evidence>
<dbReference type="OrthoDB" id="77878at2759"/>
<accession>A0A6J2J8T7</accession>
<dbReference type="AlphaFoldDB" id="A0A6J2J8T7"/>
<protein>
    <submittedName>
        <fullName evidence="2">Uncharacterized protein LOC114239592</fullName>
    </submittedName>
</protein>
<keyword evidence="1" id="KW-1185">Reference proteome</keyword>
<name>A0A6J2J8T7_BOMMA</name>
<dbReference type="KEGG" id="bman:114239592"/>
<dbReference type="SUPFAM" id="SSF53474">
    <property type="entry name" value="alpha/beta-Hydrolases"/>
    <property type="match status" value="1"/>
</dbReference>
<dbReference type="PANTHER" id="PTHR20908">
    <property type="entry name" value="LD15586P"/>
    <property type="match status" value="1"/>
</dbReference>
<organism evidence="1 2">
    <name type="scientific">Bombyx mandarina</name>
    <name type="common">Wild silk moth</name>
    <name type="synonym">Wild silkworm</name>
    <dbReference type="NCBI Taxonomy" id="7092"/>
    <lineage>
        <taxon>Eukaryota</taxon>
        <taxon>Metazoa</taxon>
        <taxon>Ecdysozoa</taxon>
        <taxon>Arthropoda</taxon>
        <taxon>Hexapoda</taxon>
        <taxon>Insecta</taxon>
        <taxon>Pterygota</taxon>
        <taxon>Neoptera</taxon>
        <taxon>Endopterygota</taxon>
        <taxon>Lepidoptera</taxon>
        <taxon>Glossata</taxon>
        <taxon>Ditrysia</taxon>
        <taxon>Bombycoidea</taxon>
        <taxon>Bombycidae</taxon>
        <taxon>Bombycinae</taxon>
        <taxon>Bombyx</taxon>
    </lineage>
</organism>
<evidence type="ECO:0000313" key="1">
    <source>
        <dbReference type="Proteomes" id="UP000504629"/>
    </source>
</evidence>
<proteinExistence type="predicted"/>